<evidence type="ECO:0000256" key="21">
    <source>
        <dbReference type="SAM" id="MobiDB-lite"/>
    </source>
</evidence>
<evidence type="ECO:0000256" key="7">
    <source>
        <dbReference type="ARBA" id="ARBA00022723"/>
    </source>
</evidence>
<evidence type="ECO:0000256" key="12">
    <source>
        <dbReference type="ARBA" id="ARBA00022840"/>
    </source>
</evidence>
<dbReference type="Gene3D" id="3.30.470.30">
    <property type="entry name" value="DNA ligase/mRNA capping enzyme"/>
    <property type="match status" value="1"/>
</dbReference>
<feature type="region of interest" description="Disordered" evidence="21">
    <location>
        <begin position="1"/>
        <end position="41"/>
    </location>
</feature>
<evidence type="ECO:0000256" key="16">
    <source>
        <dbReference type="ARBA" id="ARBA00023204"/>
    </source>
</evidence>
<accession>W0A738</accession>
<dbReference type="InterPro" id="IPR033651">
    <property type="entry name" value="PaeLigD_Pol-like"/>
</dbReference>
<evidence type="ECO:0000256" key="20">
    <source>
        <dbReference type="ARBA" id="ARBA00034003"/>
    </source>
</evidence>
<dbReference type="PANTHER" id="PTHR42705:SF2">
    <property type="entry name" value="BIFUNCTIONAL NON-HOMOLOGOUS END JOINING PROTEIN LIGD"/>
    <property type="match status" value="1"/>
</dbReference>
<dbReference type="HOGENOM" id="CLU_008325_0_2_5"/>
<evidence type="ECO:0000256" key="17">
    <source>
        <dbReference type="ARBA" id="ARBA00023211"/>
    </source>
</evidence>
<dbReference type="NCBIfam" id="TIGR02776">
    <property type="entry name" value="NHEJ_ligase_prk"/>
    <property type="match status" value="1"/>
</dbReference>
<dbReference type="InterPro" id="IPR014144">
    <property type="entry name" value="LigD_PE_domain"/>
</dbReference>
<dbReference type="Pfam" id="PF04679">
    <property type="entry name" value="DNA_ligase_A_C"/>
    <property type="match status" value="1"/>
</dbReference>
<reference evidence="23 24" key="1">
    <citation type="submission" date="2013-07" db="EMBL/GenBank/DDBJ databases">
        <title>Completed genome of Sphingomonas sanxanigenens NX02.</title>
        <authorList>
            <person name="Ma T."/>
            <person name="Huang H."/>
            <person name="Wu M."/>
            <person name="Li X."/>
            <person name="Li G."/>
        </authorList>
    </citation>
    <scope>NUCLEOTIDE SEQUENCE [LARGE SCALE GENOMIC DNA]</scope>
    <source>
        <strain evidence="23 24">NX02</strain>
    </source>
</reference>
<dbReference type="OrthoDB" id="9802472at2"/>
<keyword evidence="14" id="KW-0238">DNA-binding</keyword>
<dbReference type="SUPFAM" id="SSF56091">
    <property type="entry name" value="DNA ligase/mRNA capping enzyme, catalytic domain"/>
    <property type="match status" value="1"/>
</dbReference>
<dbReference type="CDD" id="cd07971">
    <property type="entry name" value="OBF_DNA_ligase_LigD"/>
    <property type="match status" value="1"/>
</dbReference>
<dbReference type="NCBIfam" id="TIGR02779">
    <property type="entry name" value="NHEJ_ligase_lig"/>
    <property type="match status" value="1"/>
</dbReference>
<dbReference type="Gene3D" id="3.30.1490.70">
    <property type="match status" value="1"/>
</dbReference>
<protein>
    <recommendedName>
        <fullName evidence="2">DNA ligase (ATP)</fullName>
        <ecNumber evidence="2">6.5.1.1</ecNumber>
    </recommendedName>
    <alternativeName>
        <fullName evidence="19">NHEJ DNA polymerase</fullName>
    </alternativeName>
</protein>
<organism evidence="23 24">
    <name type="scientific">Sphingomonas sanxanigenens DSM 19645 = NX02</name>
    <dbReference type="NCBI Taxonomy" id="1123269"/>
    <lineage>
        <taxon>Bacteria</taxon>
        <taxon>Pseudomonadati</taxon>
        <taxon>Pseudomonadota</taxon>
        <taxon>Alphaproteobacteria</taxon>
        <taxon>Sphingomonadales</taxon>
        <taxon>Sphingomonadaceae</taxon>
        <taxon>Sphingomonas</taxon>
    </lineage>
</organism>
<dbReference type="RefSeq" id="WP_025290505.1">
    <property type="nucleotide sequence ID" value="NZ_CP006644.1"/>
</dbReference>
<feature type="compositionally biased region" description="Low complexity" evidence="21">
    <location>
        <begin position="229"/>
        <end position="244"/>
    </location>
</feature>
<evidence type="ECO:0000256" key="5">
    <source>
        <dbReference type="ARBA" id="ARBA00022695"/>
    </source>
</evidence>
<keyword evidence="18" id="KW-0511">Multifunctional enzyme</keyword>
<keyword evidence="9" id="KW-0227">DNA damage</keyword>
<dbReference type="eggNOG" id="COG3285">
    <property type="taxonomic scope" value="Bacteria"/>
</dbReference>
<dbReference type="Pfam" id="PF01068">
    <property type="entry name" value="DNA_ligase_A_M"/>
    <property type="match status" value="1"/>
</dbReference>
<evidence type="ECO:0000256" key="6">
    <source>
        <dbReference type="ARBA" id="ARBA00022722"/>
    </source>
</evidence>
<proteinExistence type="predicted"/>
<dbReference type="InterPro" id="IPR012309">
    <property type="entry name" value="DNA_ligase_ATP-dep_C"/>
</dbReference>
<evidence type="ECO:0000256" key="9">
    <source>
        <dbReference type="ARBA" id="ARBA00022763"/>
    </source>
</evidence>
<dbReference type="PANTHER" id="PTHR42705">
    <property type="entry name" value="BIFUNCTIONAL NON-HOMOLOGOUS END JOINING PROTEIN LIGD"/>
    <property type="match status" value="1"/>
</dbReference>
<keyword evidence="13" id="KW-0239">DNA-directed DNA polymerase</keyword>
<dbReference type="Proteomes" id="UP000018851">
    <property type="component" value="Chromosome"/>
</dbReference>
<evidence type="ECO:0000256" key="3">
    <source>
        <dbReference type="ARBA" id="ARBA00022598"/>
    </source>
</evidence>
<keyword evidence="17" id="KW-0464">Manganese</keyword>
<keyword evidence="7" id="KW-0479">Metal-binding</keyword>
<dbReference type="InterPro" id="IPR014143">
    <property type="entry name" value="NHEJ_ligase_prk"/>
</dbReference>
<dbReference type="KEGG" id="ssan:NX02_01885"/>
<evidence type="ECO:0000256" key="14">
    <source>
        <dbReference type="ARBA" id="ARBA00023125"/>
    </source>
</evidence>
<dbReference type="NCBIfam" id="NF004628">
    <property type="entry name" value="PRK05972.1"/>
    <property type="match status" value="1"/>
</dbReference>
<dbReference type="AlphaFoldDB" id="W0A738"/>
<keyword evidence="12" id="KW-0067">ATP-binding</keyword>
<dbReference type="PATRIC" id="fig|1123269.5.peg.375"/>
<dbReference type="CDD" id="cd07906">
    <property type="entry name" value="Adenylation_DNA_ligase_LigD_LigC"/>
    <property type="match status" value="1"/>
</dbReference>
<evidence type="ECO:0000256" key="15">
    <source>
        <dbReference type="ARBA" id="ARBA00023172"/>
    </source>
</evidence>
<dbReference type="GO" id="GO:0005524">
    <property type="term" value="F:ATP binding"/>
    <property type="evidence" value="ECO:0007669"/>
    <property type="project" value="UniProtKB-KW"/>
</dbReference>
<keyword evidence="6" id="KW-0540">Nuclease</keyword>
<dbReference type="SUPFAM" id="SSF50249">
    <property type="entry name" value="Nucleic acid-binding proteins"/>
    <property type="match status" value="1"/>
</dbReference>
<keyword evidence="4" id="KW-0808">Transferase</keyword>
<dbReference type="EC" id="6.5.1.1" evidence="2"/>
<dbReference type="InterPro" id="IPR014146">
    <property type="entry name" value="LigD_ligase_dom"/>
</dbReference>
<dbReference type="CDD" id="cd04862">
    <property type="entry name" value="PaeLigD_Pol_like"/>
    <property type="match status" value="1"/>
</dbReference>
<comment type="cofactor">
    <cofactor evidence="1">
        <name>Mn(2+)</name>
        <dbReference type="ChEBI" id="CHEBI:29035"/>
    </cofactor>
</comment>
<keyword evidence="11" id="KW-0269">Exonuclease</keyword>
<dbReference type="InterPro" id="IPR012310">
    <property type="entry name" value="DNA_ligase_ATP-dep_cent"/>
</dbReference>
<keyword evidence="16" id="KW-0234">DNA repair</keyword>
<evidence type="ECO:0000256" key="10">
    <source>
        <dbReference type="ARBA" id="ARBA00022801"/>
    </source>
</evidence>
<keyword evidence="8" id="KW-0547">Nucleotide-binding</keyword>
<dbReference type="Pfam" id="PF13298">
    <property type="entry name" value="LigD_N"/>
    <property type="match status" value="1"/>
</dbReference>
<dbReference type="GO" id="GO:0003887">
    <property type="term" value="F:DNA-directed DNA polymerase activity"/>
    <property type="evidence" value="ECO:0007669"/>
    <property type="project" value="UniProtKB-KW"/>
</dbReference>
<dbReference type="eggNOG" id="COG1793">
    <property type="taxonomic scope" value="Bacteria"/>
</dbReference>
<dbReference type="GO" id="GO:0003910">
    <property type="term" value="F:DNA ligase (ATP) activity"/>
    <property type="evidence" value="ECO:0007669"/>
    <property type="project" value="UniProtKB-EC"/>
</dbReference>
<dbReference type="NCBIfam" id="TIGR02777">
    <property type="entry name" value="LigD_PE_dom"/>
    <property type="match status" value="1"/>
</dbReference>
<evidence type="ECO:0000256" key="11">
    <source>
        <dbReference type="ARBA" id="ARBA00022839"/>
    </source>
</evidence>
<dbReference type="GO" id="GO:0003677">
    <property type="term" value="F:DNA binding"/>
    <property type="evidence" value="ECO:0007669"/>
    <property type="project" value="UniProtKB-KW"/>
</dbReference>
<feature type="domain" description="ATP-dependent DNA ligase family profile" evidence="22">
    <location>
        <begin position="350"/>
        <end position="441"/>
    </location>
</feature>
<dbReference type="Gene3D" id="3.90.920.10">
    <property type="entry name" value="DNA primase, PRIM domain"/>
    <property type="match status" value="1"/>
</dbReference>
<name>W0A738_9SPHN</name>
<dbReference type="Pfam" id="PF21686">
    <property type="entry name" value="LigD_Prim-Pol"/>
    <property type="match status" value="1"/>
</dbReference>
<sequence length="858" mass="94356">MPRAATAKVTPAEERLAKYREKRDFARTAEPSGATEPTAGNGFVVQKHAASRLHYDFRLELDGTLVSWAVTRGPSSNPDDKRLAVRTEDHPLDYARFEGTIPKGEYGGGTVMLWDNGTWEPIPGKDPSQTLPEGHLHFILHGRRMQGEWILFRLKPRGKEKGENWILRKVQDAYAGGSDAENWILRKVQDAYAGGSDDLIGTHLTSVDSGRTMEEIAAGKAVPKRKANAKTSTAATAAKKTLPAAQPPRRKKAGVLPPFQPVQLAALVDHVPPGDRWLHELKYDGYRTLIAIGGGEGRAYTRSGLDWSDRFAGLIAEALKLDVGSALIDGEAVVTLSDGCTSFQALQAALKSNPETIDYFAFDLLELDGEDLTSLPLIERKEKLAALVGDTKERIRYSDHIVGNGEKLLASFCGAGVEGVISKRADARYSGSRSGTWLKTKCIRRQEFVIVGWTPSDKQRGFRSLLLGVNENGRLRYAGKAGTGFTGDEIERLMEIMAPLERKGPTVDAPRAAVRGAHWIEPKLVAEIAYVEFTDEGVLRHPSYLGLREDKKPEAVVIETETPVAIATAPARSSVKISNRERVIFPEGKLTKGQLADYYEIVAPIMLPWAGSRPISLVRCPQGRSKKCFFQKHDAGSFGDDVKQVGIREKDGHDEPYLYVDTPAGLLTCVQMGTIEFHGWGARIEDVEKADRLVFDLDPDEGLDFQDVVSAAFHVQDVLAQMGLTTFPMVTGGKGVHVIAPLTPSAEWPVVKDFAHRFALALAQAEPARFTAALAKAKRTGKIFIDYLRNQRGATAVMPYSARTREYAPISVPLTWEELRDLDKPSHWHIGDAAEMVKRAASKNLAHWGRADQILPDL</sequence>
<dbReference type="GO" id="GO:0046872">
    <property type="term" value="F:metal ion binding"/>
    <property type="evidence" value="ECO:0007669"/>
    <property type="project" value="UniProtKB-KW"/>
</dbReference>
<dbReference type="GO" id="GO:0006310">
    <property type="term" value="P:DNA recombination"/>
    <property type="evidence" value="ECO:0007669"/>
    <property type="project" value="UniProtKB-KW"/>
</dbReference>
<feature type="compositionally biased region" description="Basic and acidic residues" evidence="21">
    <location>
        <begin position="11"/>
        <end position="27"/>
    </location>
</feature>
<dbReference type="NCBIfam" id="TIGR02778">
    <property type="entry name" value="ligD_pol"/>
    <property type="match status" value="1"/>
</dbReference>
<dbReference type="GO" id="GO:0006281">
    <property type="term" value="P:DNA repair"/>
    <property type="evidence" value="ECO:0007669"/>
    <property type="project" value="UniProtKB-KW"/>
</dbReference>
<dbReference type="Gene3D" id="2.40.50.140">
    <property type="entry name" value="Nucleic acid-binding proteins"/>
    <property type="match status" value="1"/>
</dbReference>
<dbReference type="EMBL" id="CP006644">
    <property type="protein sequence ID" value="AHE52138.1"/>
    <property type="molecule type" value="Genomic_DNA"/>
</dbReference>
<keyword evidence="24" id="KW-1185">Reference proteome</keyword>
<evidence type="ECO:0000256" key="18">
    <source>
        <dbReference type="ARBA" id="ARBA00023268"/>
    </source>
</evidence>
<evidence type="ECO:0000256" key="8">
    <source>
        <dbReference type="ARBA" id="ARBA00022741"/>
    </source>
</evidence>
<dbReference type="PROSITE" id="PS50160">
    <property type="entry name" value="DNA_LIGASE_A3"/>
    <property type="match status" value="1"/>
</dbReference>
<keyword evidence="10" id="KW-0378">Hydrolase</keyword>
<dbReference type="STRING" id="1123269.NX02_01885"/>
<feature type="region of interest" description="Disordered" evidence="21">
    <location>
        <begin position="222"/>
        <end position="251"/>
    </location>
</feature>
<dbReference type="InterPro" id="IPR014145">
    <property type="entry name" value="LigD_pol_dom"/>
</dbReference>
<evidence type="ECO:0000259" key="22">
    <source>
        <dbReference type="PROSITE" id="PS50160"/>
    </source>
</evidence>
<evidence type="ECO:0000256" key="4">
    <source>
        <dbReference type="ARBA" id="ARBA00022679"/>
    </source>
</evidence>
<evidence type="ECO:0000256" key="13">
    <source>
        <dbReference type="ARBA" id="ARBA00022932"/>
    </source>
</evidence>
<evidence type="ECO:0000256" key="1">
    <source>
        <dbReference type="ARBA" id="ARBA00001936"/>
    </source>
</evidence>
<keyword evidence="5" id="KW-0548">Nucleotidyltransferase</keyword>
<dbReference type="InterPro" id="IPR012340">
    <property type="entry name" value="NA-bd_OB-fold"/>
</dbReference>
<evidence type="ECO:0000256" key="19">
    <source>
        <dbReference type="ARBA" id="ARBA00029943"/>
    </source>
</evidence>
<keyword evidence="3 23" id="KW-0436">Ligase</keyword>
<dbReference type="GO" id="GO:0004527">
    <property type="term" value="F:exonuclease activity"/>
    <property type="evidence" value="ECO:0007669"/>
    <property type="project" value="UniProtKB-KW"/>
</dbReference>
<keyword evidence="15" id="KW-0233">DNA recombination</keyword>
<dbReference type="InterPro" id="IPR052171">
    <property type="entry name" value="NHEJ_LigD"/>
</dbReference>
<evidence type="ECO:0000313" key="24">
    <source>
        <dbReference type="Proteomes" id="UP000018851"/>
    </source>
</evidence>
<evidence type="ECO:0000256" key="2">
    <source>
        <dbReference type="ARBA" id="ARBA00012727"/>
    </source>
</evidence>
<comment type="catalytic activity">
    <reaction evidence="20">
        <text>ATP + (deoxyribonucleotide)n-3'-hydroxyl + 5'-phospho-(deoxyribonucleotide)m = (deoxyribonucleotide)n+m + AMP + diphosphate.</text>
        <dbReference type="EC" id="6.5.1.1"/>
    </reaction>
</comment>
<gene>
    <name evidence="23" type="ORF">NX02_01885</name>
</gene>
<evidence type="ECO:0000313" key="23">
    <source>
        <dbReference type="EMBL" id="AHE52138.1"/>
    </source>
</evidence>